<dbReference type="SUPFAM" id="SSF53067">
    <property type="entry name" value="Actin-like ATPase domain"/>
    <property type="match status" value="2"/>
</dbReference>
<feature type="domain" description="DUF5716" evidence="5">
    <location>
        <begin position="265"/>
        <end position="518"/>
    </location>
</feature>
<dbReference type="Pfam" id="PF18980">
    <property type="entry name" value="DUF5716_C"/>
    <property type="match status" value="1"/>
</dbReference>
<evidence type="ECO:0000313" key="6">
    <source>
        <dbReference type="EMBL" id="KAE9633453.1"/>
    </source>
</evidence>
<dbReference type="RefSeq" id="WP_158740742.1">
    <property type="nucleotide sequence ID" value="NZ_JAFBEP010000009.1"/>
</dbReference>
<keyword evidence="2 4" id="KW-0067">ATP-binding</keyword>
<gene>
    <name evidence="6" type="ORF">GND95_09455</name>
</gene>
<sequence>MSWKIFKKQIASVEFNDETKFILGIDIGTKSTKVAIWNVNRKQAELIDMSGGYGNPSIPTVMQYIPENREWVFGEYALLNKGYFEDITIHNILSRLGTKELIDISGKPMNIPSLLSRYIKEVIEMCKNINPNGEVVGVVAAVPDYFSEGAKEELTRAFSMAGLDKALITLMSYRECILRYLNFEEPLNQEENILFIDYGGQQIRGGLIQINPKDEVNVEAESLSFMFDSSLGGKRIDQILKEIFIKFYCNEVGISKTQLTEDILHQIEVFAYQNKSLLFQNYYKRKPTKLYFNFAYPAFQKTVSVEDLDQWIEPFAENIKDFISSLLNKTIYGSIGKEKVQKVIAVGGGFEMNWMKELLENEFTGIPIICPKESEGTVALGACIGAASYLGILPEQMIDLSDRHQLTSDIGIKGIYEKELRFIPLIERNTFWWQKSKPRIFILDLEGRNTLDIPIYKRNEQGEIIPIHTIQLKNLPERPSRTIRLKFSMEFRQYDQIETEIRDCGFGELFPASDFAQKFIIGL</sequence>
<evidence type="ECO:0000313" key="7">
    <source>
        <dbReference type="Proteomes" id="UP000483018"/>
    </source>
</evidence>
<comment type="caution">
    <text evidence="6">The sequence shown here is derived from an EMBL/GenBank/DDBJ whole genome shotgun (WGS) entry which is preliminary data.</text>
</comment>
<keyword evidence="7" id="KW-1185">Reference proteome</keyword>
<dbReference type="GO" id="GO:0005524">
    <property type="term" value="F:ATP binding"/>
    <property type="evidence" value="ECO:0007669"/>
    <property type="project" value="UniProtKB-KW"/>
</dbReference>
<reference evidence="6 7" key="1">
    <citation type="submission" date="2019-12" db="EMBL/GenBank/DDBJ databases">
        <title>Defluviitalea raffinosedens, isolated from a biogas fermenter, genome sequencing and characterization.</title>
        <authorList>
            <person name="Rettenmaier R."/>
            <person name="Schneider M."/>
            <person name="Neuhaus K."/>
            <person name="Liebl W."/>
            <person name="Zverlov V."/>
        </authorList>
    </citation>
    <scope>NUCLEOTIDE SEQUENCE [LARGE SCALE GENOMIC DNA]</scope>
    <source>
        <strain evidence="6 7">249c-K6</strain>
    </source>
</reference>
<dbReference type="InterPro" id="IPR043770">
    <property type="entry name" value="DUF5716_C"/>
</dbReference>
<dbReference type="PRINTS" id="PR00301">
    <property type="entry name" value="HEATSHOCK70"/>
</dbReference>
<keyword evidence="1 4" id="KW-0547">Nucleotide-binding</keyword>
<dbReference type="InterPro" id="IPR013126">
    <property type="entry name" value="Hsp_70_fam"/>
</dbReference>
<evidence type="ECO:0000256" key="1">
    <source>
        <dbReference type="ARBA" id="ARBA00022741"/>
    </source>
</evidence>
<name>A0A7C8HEN8_9FIRM</name>
<accession>A0A7C8HEN8</accession>
<evidence type="ECO:0000256" key="2">
    <source>
        <dbReference type="ARBA" id="ARBA00022840"/>
    </source>
</evidence>
<dbReference type="OrthoDB" id="1918132at2"/>
<dbReference type="Gene3D" id="3.90.640.10">
    <property type="entry name" value="Actin, Chain A, domain 4"/>
    <property type="match status" value="1"/>
</dbReference>
<proteinExistence type="inferred from homology"/>
<dbReference type="GO" id="GO:0140662">
    <property type="term" value="F:ATP-dependent protein folding chaperone"/>
    <property type="evidence" value="ECO:0007669"/>
    <property type="project" value="InterPro"/>
</dbReference>
<evidence type="ECO:0000259" key="5">
    <source>
        <dbReference type="Pfam" id="PF18980"/>
    </source>
</evidence>
<keyword evidence="3" id="KW-0143">Chaperone</keyword>
<comment type="similarity">
    <text evidence="4">Belongs to the heat shock protein 70 family.</text>
</comment>
<evidence type="ECO:0000256" key="3">
    <source>
        <dbReference type="ARBA" id="ARBA00023186"/>
    </source>
</evidence>
<dbReference type="InterPro" id="IPR043129">
    <property type="entry name" value="ATPase_NBD"/>
</dbReference>
<dbReference type="Gene3D" id="3.30.420.40">
    <property type="match status" value="2"/>
</dbReference>
<dbReference type="EMBL" id="WSLF01000008">
    <property type="protein sequence ID" value="KAE9633453.1"/>
    <property type="molecule type" value="Genomic_DNA"/>
</dbReference>
<dbReference type="Proteomes" id="UP000483018">
    <property type="component" value="Unassembled WGS sequence"/>
</dbReference>
<evidence type="ECO:0000256" key="4">
    <source>
        <dbReference type="RuleBase" id="RU003322"/>
    </source>
</evidence>
<dbReference type="AlphaFoldDB" id="A0A7C8HEN8"/>
<organism evidence="6 7">
    <name type="scientific">Defluviitalea raffinosedens</name>
    <dbReference type="NCBI Taxonomy" id="1450156"/>
    <lineage>
        <taxon>Bacteria</taxon>
        <taxon>Bacillati</taxon>
        <taxon>Bacillota</taxon>
        <taxon>Clostridia</taxon>
        <taxon>Lachnospirales</taxon>
        <taxon>Defluviitaleaceae</taxon>
        <taxon>Defluviitalea</taxon>
    </lineage>
</organism>
<dbReference type="PANTHER" id="PTHR19375">
    <property type="entry name" value="HEAT SHOCK PROTEIN 70KDA"/>
    <property type="match status" value="1"/>
</dbReference>
<protein>
    <submittedName>
        <fullName evidence="6">Hsp70 family protein</fullName>
    </submittedName>
</protein>